<organism evidence="2 3">
    <name type="scientific">Alteraurantiacibacter palmitatis</name>
    <dbReference type="NCBI Taxonomy" id="2054628"/>
    <lineage>
        <taxon>Bacteria</taxon>
        <taxon>Pseudomonadati</taxon>
        <taxon>Pseudomonadota</taxon>
        <taxon>Alphaproteobacteria</taxon>
        <taxon>Sphingomonadales</taxon>
        <taxon>Erythrobacteraceae</taxon>
        <taxon>Alteraurantiacibacter</taxon>
    </lineage>
</organism>
<proteinExistence type="predicted"/>
<protein>
    <submittedName>
        <fullName evidence="2">Uncharacterized protein</fullName>
    </submittedName>
</protein>
<keyword evidence="3" id="KW-1185">Reference proteome</keyword>
<feature type="region of interest" description="Disordered" evidence="1">
    <location>
        <begin position="38"/>
        <end position="59"/>
    </location>
</feature>
<dbReference type="RefSeq" id="WP_336927524.1">
    <property type="nucleotide sequence ID" value="NZ_JBANRO010000015.1"/>
</dbReference>
<comment type="caution">
    <text evidence="2">The sequence shown here is derived from an EMBL/GenBank/DDBJ whole genome shotgun (WGS) entry which is preliminary data.</text>
</comment>
<reference evidence="3" key="1">
    <citation type="journal article" date="2019" name="Int. J. Syst. Evol. Microbiol.">
        <title>The Global Catalogue of Microorganisms (GCM) 10K type strain sequencing project: providing services to taxonomists for standard genome sequencing and annotation.</title>
        <authorList>
            <consortium name="The Broad Institute Genomics Platform"/>
            <consortium name="The Broad Institute Genome Sequencing Center for Infectious Disease"/>
            <person name="Wu L."/>
            <person name="Ma J."/>
        </authorList>
    </citation>
    <scope>NUCLEOTIDE SEQUENCE [LARGE SCALE GENOMIC DNA]</scope>
    <source>
        <strain evidence="3">KCTC 52607</strain>
    </source>
</reference>
<evidence type="ECO:0000256" key="1">
    <source>
        <dbReference type="SAM" id="MobiDB-lite"/>
    </source>
</evidence>
<dbReference type="Proteomes" id="UP001595456">
    <property type="component" value="Unassembled WGS sequence"/>
</dbReference>
<gene>
    <name evidence="2" type="ORF">ACFODU_04620</name>
</gene>
<evidence type="ECO:0000313" key="2">
    <source>
        <dbReference type="EMBL" id="MFC3097079.1"/>
    </source>
</evidence>
<accession>A0ABV7E5C2</accession>
<sequence length="59" mass="6452">MLMRALDTLHVSAVGPDIILAGQTFEIADNDGEILRQRGLAEPVEKQPDAPKPARTRTK</sequence>
<dbReference type="EMBL" id="JBHRST010000006">
    <property type="protein sequence ID" value="MFC3097079.1"/>
    <property type="molecule type" value="Genomic_DNA"/>
</dbReference>
<evidence type="ECO:0000313" key="3">
    <source>
        <dbReference type="Proteomes" id="UP001595456"/>
    </source>
</evidence>
<name>A0ABV7E5C2_9SPHN</name>